<dbReference type="PANTHER" id="PTHR13439">
    <property type="entry name" value="CT120 PROTEIN"/>
    <property type="match status" value="1"/>
</dbReference>
<reference evidence="4" key="1">
    <citation type="journal article" date="2012" name="Science">
        <title>The Paleozoic origin of enzymatic lignin decomposition reconstructed from 31 fungal genomes.</title>
        <authorList>
            <person name="Floudas D."/>
            <person name="Binder M."/>
            <person name="Riley R."/>
            <person name="Barry K."/>
            <person name="Blanchette R.A."/>
            <person name="Henrissat B."/>
            <person name="Martinez A.T."/>
            <person name="Otillar R."/>
            <person name="Spatafora J.W."/>
            <person name="Yadav J.S."/>
            <person name="Aerts A."/>
            <person name="Benoit I."/>
            <person name="Boyd A."/>
            <person name="Carlson A."/>
            <person name="Copeland A."/>
            <person name="Coutinho P.M."/>
            <person name="de Vries R.P."/>
            <person name="Ferreira P."/>
            <person name="Findley K."/>
            <person name="Foster B."/>
            <person name="Gaskell J."/>
            <person name="Glotzer D."/>
            <person name="Gorecki P."/>
            <person name="Heitman J."/>
            <person name="Hesse C."/>
            <person name="Hori C."/>
            <person name="Igarashi K."/>
            <person name="Jurgens J.A."/>
            <person name="Kallen N."/>
            <person name="Kersten P."/>
            <person name="Kohler A."/>
            <person name="Kuees U."/>
            <person name="Kumar T.K.A."/>
            <person name="Kuo A."/>
            <person name="LaButti K."/>
            <person name="Larrondo L.F."/>
            <person name="Lindquist E."/>
            <person name="Ling A."/>
            <person name="Lombard V."/>
            <person name="Lucas S."/>
            <person name="Lundell T."/>
            <person name="Martin R."/>
            <person name="McLaughlin D.J."/>
            <person name="Morgenstern I."/>
            <person name="Morin E."/>
            <person name="Murat C."/>
            <person name="Nagy L.G."/>
            <person name="Nolan M."/>
            <person name="Ohm R.A."/>
            <person name="Patyshakuliyeva A."/>
            <person name="Rokas A."/>
            <person name="Ruiz-Duenas F.J."/>
            <person name="Sabat G."/>
            <person name="Salamov A."/>
            <person name="Samejima M."/>
            <person name="Schmutz J."/>
            <person name="Slot J.C."/>
            <person name="St John F."/>
            <person name="Stenlid J."/>
            <person name="Sun H."/>
            <person name="Sun S."/>
            <person name="Syed K."/>
            <person name="Tsang A."/>
            <person name="Wiebenga A."/>
            <person name="Young D."/>
            <person name="Pisabarro A."/>
            <person name="Eastwood D.C."/>
            <person name="Martin F."/>
            <person name="Cullen D."/>
            <person name="Grigoriev I.V."/>
            <person name="Hibbett D.S."/>
        </authorList>
    </citation>
    <scope>NUCLEOTIDE SEQUENCE [LARGE SCALE GENOMIC DNA]</scope>
    <source>
        <strain evidence="4">RWD-64-598 SS2</strain>
    </source>
</reference>
<keyword evidence="2" id="KW-0812">Transmembrane</keyword>
<dbReference type="PANTHER" id="PTHR13439:SF72">
    <property type="entry name" value="TLC DOMAIN-CONTAINING PROTEIN"/>
    <property type="match status" value="1"/>
</dbReference>
<feature type="compositionally biased region" description="Polar residues" evidence="1">
    <location>
        <begin position="261"/>
        <end position="271"/>
    </location>
</feature>
<evidence type="ECO:0000313" key="3">
    <source>
        <dbReference type="EMBL" id="EIW75447.1"/>
    </source>
</evidence>
<dbReference type="RefSeq" id="XP_007774175.1">
    <property type="nucleotide sequence ID" value="XM_007775985.1"/>
</dbReference>
<evidence type="ECO:0000256" key="2">
    <source>
        <dbReference type="SAM" id="Phobius"/>
    </source>
</evidence>
<name>A0A5M3M8Q5_CONPW</name>
<dbReference type="EMBL" id="JH711588">
    <property type="protein sequence ID" value="EIW75447.1"/>
    <property type="molecule type" value="Genomic_DNA"/>
</dbReference>
<feature type="transmembrane region" description="Helical" evidence="2">
    <location>
        <begin position="20"/>
        <end position="40"/>
    </location>
</feature>
<dbReference type="AlphaFoldDB" id="A0A5M3M8Q5"/>
<dbReference type="GO" id="GO:0005783">
    <property type="term" value="C:endoplasmic reticulum"/>
    <property type="evidence" value="ECO:0007669"/>
    <property type="project" value="TreeGrafter"/>
</dbReference>
<sequence length="354" mass="39561">MTFSSSAVSLAHIVYDHIEHLQLNALFISLASLVVLYHAIAPFFPNDKQKSWILTTISSASMTLASLPFVWDYATTGGTITDVRHFDVWAYYTCRFFQAYLIADLLMGFVHYRKRVNPLTGWFHHIVYVWIVEYAVRMEWGYIFCLAAFMELPTFVLAIASLFPRLRHDVLFASTFLCTRILLHVVLCVSTLSNRAALTDGSVGPSIILACVFPLHAFWFYGCLKGFVARARAARSRTTSTATSTPAQSTPAPRRPAPTTEQHSPAPSPTLSLRIRPHAAAARRRGLRQALRSVNWRWTRVADLRDAAGRMGLGGVRENLRAALPGRESVYAFVGLERRRRGVVDGAARSVGVM</sequence>
<feature type="transmembrane region" description="Helical" evidence="2">
    <location>
        <begin position="141"/>
        <end position="163"/>
    </location>
</feature>
<proteinExistence type="predicted"/>
<feature type="compositionally biased region" description="Low complexity" evidence="1">
    <location>
        <begin position="238"/>
        <end position="260"/>
    </location>
</feature>
<accession>A0A5M3M8Q5</accession>
<dbReference type="Proteomes" id="UP000053558">
    <property type="component" value="Unassembled WGS sequence"/>
</dbReference>
<dbReference type="GeneID" id="19210919"/>
<feature type="transmembrane region" description="Helical" evidence="2">
    <location>
        <begin position="207"/>
        <end position="228"/>
    </location>
</feature>
<dbReference type="GO" id="GO:0055088">
    <property type="term" value="P:lipid homeostasis"/>
    <property type="evidence" value="ECO:0007669"/>
    <property type="project" value="TreeGrafter"/>
</dbReference>
<keyword evidence="4" id="KW-1185">Reference proteome</keyword>
<keyword evidence="2" id="KW-0472">Membrane</keyword>
<dbReference type="KEGG" id="cput:CONPUDRAFT_85277"/>
<keyword evidence="2" id="KW-1133">Transmembrane helix</keyword>
<feature type="transmembrane region" description="Helical" evidence="2">
    <location>
        <begin position="119"/>
        <end position="135"/>
    </location>
</feature>
<dbReference type="OrthoDB" id="341353at2759"/>
<dbReference type="InterPro" id="IPR050846">
    <property type="entry name" value="TLCD"/>
</dbReference>
<feature type="transmembrane region" description="Helical" evidence="2">
    <location>
        <begin position="90"/>
        <end position="112"/>
    </location>
</feature>
<comment type="caution">
    <text evidence="3">The sequence shown here is derived from an EMBL/GenBank/DDBJ whole genome shotgun (WGS) entry which is preliminary data.</text>
</comment>
<feature type="region of interest" description="Disordered" evidence="1">
    <location>
        <begin position="238"/>
        <end position="271"/>
    </location>
</feature>
<gene>
    <name evidence="3" type="ORF">CONPUDRAFT_85277</name>
</gene>
<feature type="transmembrane region" description="Helical" evidence="2">
    <location>
        <begin position="170"/>
        <end position="192"/>
    </location>
</feature>
<evidence type="ECO:0000256" key="1">
    <source>
        <dbReference type="SAM" id="MobiDB-lite"/>
    </source>
</evidence>
<protein>
    <submittedName>
        <fullName evidence="3">Uncharacterized protein</fullName>
    </submittedName>
</protein>
<feature type="transmembrane region" description="Helical" evidence="2">
    <location>
        <begin position="52"/>
        <end position="70"/>
    </location>
</feature>
<dbReference type="OMA" id="VWIVEYA"/>
<evidence type="ECO:0000313" key="4">
    <source>
        <dbReference type="Proteomes" id="UP000053558"/>
    </source>
</evidence>
<organism evidence="3 4">
    <name type="scientific">Coniophora puteana (strain RWD-64-598)</name>
    <name type="common">Brown rot fungus</name>
    <dbReference type="NCBI Taxonomy" id="741705"/>
    <lineage>
        <taxon>Eukaryota</taxon>
        <taxon>Fungi</taxon>
        <taxon>Dikarya</taxon>
        <taxon>Basidiomycota</taxon>
        <taxon>Agaricomycotina</taxon>
        <taxon>Agaricomycetes</taxon>
        <taxon>Agaricomycetidae</taxon>
        <taxon>Boletales</taxon>
        <taxon>Coniophorineae</taxon>
        <taxon>Coniophoraceae</taxon>
        <taxon>Coniophora</taxon>
    </lineage>
</organism>